<evidence type="ECO:0000313" key="1">
    <source>
        <dbReference type="EMBL" id="MBE6266535.1"/>
    </source>
</evidence>
<sequence length="500" mass="54971">MRKIGIVIFFVLIPLQITAQSIVWQLKPTDYSDITRFGPNLYQVEKGGRMGIIHSDGSVVIPVSYDRITDFYEGRALVIANDNGKERVLGSLSDKGMYTSFSGKYYTLAGQAFYSDGMLSVSDSNGKPGYLDENGTAVLGFDGSWTKIKPFTEGYASVFKKDKYSLIDKDGRPVRFIIGIGAVYGGCNVYNGKALIWDENGKFYQYDVQTEKCSSAKKPTQTQFDYLYCFMSISNRGKQPPYYTFPSGKKGLMPVSAGPLFGYSKNGKVILPVQFDKAGEFEDGVAIVKLKGKCGILRYVEDGSDFIVSVPKSHHEYYQGKRVDCSFSLQTPEVWKNKNLEIVVTDSESGEVISTTGDSNTYTFGIIPQTSSILYNVSVASEGLQLWSGKASYTFKKKEEQNLRVSLAVNSNKADENDKVYVYATITNPGSESVTTTVSMSGSSSFNSISKTVTISAGASTQIGSYFKIQHTIKDQHVEVKTSKGGHASKTGLTLMGFYD</sequence>
<accession>A0A928BSG5</accession>
<organism evidence="1 2">
    <name type="scientific">Xylanibacter ruminicola</name>
    <name type="common">Prevotella ruminicola</name>
    <dbReference type="NCBI Taxonomy" id="839"/>
    <lineage>
        <taxon>Bacteria</taxon>
        <taxon>Pseudomonadati</taxon>
        <taxon>Bacteroidota</taxon>
        <taxon>Bacteroidia</taxon>
        <taxon>Bacteroidales</taxon>
        <taxon>Prevotellaceae</taxon>
        <taxon>Xylanibacter</taxon>
    </lineage>
</organism>
<dbReference type="PANTHER" id="PTHR37841">
    <property type="entry name" value="GLR2918 PROTEIN"/>
    <property type="match status" value="1"/>
</dbReference>
<name>A0A928BSG5_XYLRU</name>
<comment type="caution">
    <text evidence="1">The sequence shown here is derived from an EMBL/GenBank/DDBJ whole genome shotgun (WGS) entry which is preliminary data.</text>
</comment>
<gene>
    <name evidence="1" type="ORF">E7102_08705</name>
</gene>
<dbReference type="InterPro" id="IPR032774">
    <property type="entry name" value="WG_beta_rep"/>
</dbReference>
<dbReference type="Proteomes" id="UP000763088">
    <property type="component" value="Unassembled WGS sequence"/>
</dbReference>
<protein>
    <submittedName>
        <fullName evidence="1">WG repeat-containing protein</fullName>
    </submittedName>
</protein>
<dbReference type="EMBL" id="SUYD01000010">
    <property type="protein sequence ID" value="MBE6266535.1"/>
    <property type="molecule type" value="Genomic_DNA"/>
</dbReference>
<dbReference type="PANTHER" id="PTHR37841:SF1">
    <property type="entry name" value="DUF3298 DOMAIN-CONTAINING PROTEIN"/>
    <property type="match status" value="1"/>
</dbReference>
<proteinExistence type="predicted"/>
<evidence type="ECO:0000313" key="2">
    <source>
        <dbReference type="Proteomes" id="UP000763088"/>
    </source>
</evidence>
<dbReference type="Pfam" id="PF14903">
    <property type="entry name" value="WG_beta_rep"/>
    <property type="match status" value="3"/>
</dbReference>
<dbReference type="AlphaFoldDB" id="A0A928BSG5"/>
<reference evidence="1" key="1">
    <citation type="submission" date="2019-04" db="EMBL/GenBank/DDBJ databases">
        <title>Evolution of Biomass-Degrading Anaerobic Consortia Revealed by Metagenomics.</title>
        <authorList>
            <person name="Peng X."/>
        </authorList>
    </citation>
    <scope>NUCLEOTIDE SEQUENCE</scope>
    <source>
        <strain evidence="1">SIG141</strain>
    </source>
</reference>